<evidence type="ECO:0000259" key="2">
    <source>
        <dbReference type="Pfam" id="PF00465"/>
    </source>
</evidence>
<dbReference type="PANTHER" id="PTHR43633">
    <property type="entry name" value="ALCOHOL DEHYDROGENASE YQHD"/>
    <property type="match status" value="1"/>
</dbReference>
<dbReference type="Pfam" id="PF25137">
    <property type="entry name" value="ADH_Fe_C"/>
    <property type="match status" value="1"/>
</dbReference>
<dbReference type="Proteomes" id="UP000030008">
    <property type="component" value="Unassembled WGS sequence"/>
</dbReference>
<sequence>MGNFTFYAPTRVYFGRKEEERIGSILKQEGCHRVLVHYGGQSAVKSGLLDRVLASLKKAGISAVTLGGVVPNPQLSKVREGIALAKKEQVDFILAVGGGSVIDSAKGIGYGVVNEGDVWEYYARRKKVTGCLPVGAILTIAAAGSEMSNSSVITNEDGWLKRGLSSDYGRCRFAIMNPELTMTLPPYQTASGCTDIILHTMERYFIKENNMDITDGFAESLMRTVMKHTRILMKEPNNYESRAEVMWAGSLSHNDITGSRSFGDWACHQLEHELSGMYKVAHGAGLAAVWGSWARYVYQEQPSRFAQYARNVMGIREENDIVCALKGIEATEQFFKEIGMPTSIHEMGIALGEEDIRKLAWKCSFEDERTIGCFKVLKKEDMEAIYRIAK</sequence>
<proteinExistence type="predicted"/>
<dbReference type="GO" id="GO:1990362">
    <property type="term" value="F:butanol dehydrogenase (NAD+) activity"/>
    <property type="evidence" value="ECO:0007669"/>
    <property type="project" value="InterPro"/>
</dbReference>
<dbReference type="PROSITE" id="PS00060">
    <property type="entry name" value="ADH_IRON_2"/>
    <property type="match status" value="1"/>
</dbReference>
<dbReference type="RefSeq" id="WP_044905798.1">
    <property type="nucleotide sequence ID" value="NZ_JQIF01000053.1"/>
</dbReference>
<evidence type="ECO:0000259" key="3">
    <source>
        <dbReference type="Pfam" id="PF25137"/>
    </source>
</evidence>
<comment type="caution">
    <text evidence="4">The sequence shown here is derived from an EMBL/GenBank/DDBJ whole genome shotgun (WGS) entry which is preliminary data.</text>
</comment>
<dbReference type="GO" id="GO:0008106">
    <property type="term" value="F:alcohol dehydrogenase (NADP+) activity"/>
    <property type="evidence" value="ECO:0007669"/>
    <property type="project" value="TreeGrafter"/>
</dbReference>
<dbReference type="CDD" id="cd08187">
    <property type="entry name" value="BDH"/>
    <property type="match status" value="1"/>
</dbReference>
<dbReference type="Gene3D" id="1.20.1090.10">
    <property type="entry name" value="Dehydroquinate synthase-like - alpha domain"/>
    <property type="match status" value="1"/>
</dbReference>
<dbReference type="Pfam" id="PF00465">
    <property type="entry name" value="Fe-ADH"/>
    <property type="match status" value="1"/>
</dbReference>
<dbReference type="AlphaFoldDB" id="A0A099I678"/>
<dbReference type="GO" id="GO:1990002">
    <property type="term" value="F:methylglyoxal reductase (NADPH) (acetol producing) activity"/>
    <property type="evidence" value="ECO:0007669"/>
    <property type="project" value="TreeGrafter"/>
</dbReference>
<dbReference type="EMBL" id="JQIF01000053">
    <property type="protein sequence ID" value="KGJ52777.1"/>
    <property type="molecule type" value="Genomic_DNA"/>
</dbReference>
<gene>
    <name evidence="4" type="ORF">CIAN88_12745</name>
</gene>
<dbReference type="FunFam" id="3.40.50.1970:FF:000003">
    <property type="entry name" value="Alcohol dehydrogenase, iron-containing"/>
    <property type="match status" value="1"/>
</dbReference>
<dbReference type="GO" id="GO:0005829">
    <property type="term" value="C:cytosol"/>
    <property type="evidence" value="ECO:0007669"/>
    <property type="project" value="TreeGrafter"/>
</dbReference>
<organism evidence="4 5">
    <name type="scientific">Clostridium innocuum</name>
    <dbReference type="NCBI Taxonomy" id="1522"/>
    <lineage>
        <taxon>Bacteria</taxon>
        <taxon>Bacillati</taxon>
        <taxon>Bacillota</taxon>
        <taxon>Clostridia</taxon>
        <taxon>Eubacteriales</taxon>
        <taxon>Clostridiaceae</taxon>
        <taxon>Clostridium</taxon>
    </lineage>
</organism>
<dbReference type="InterPro" id="IPR018211">
    <property type="entry name" value="ADH_Fe_CS"/>
</dbReference>
<dbReference type="PANTHER" id="PTHR43633:SF1">
    <property type="entry name" value="ALCOHOL DEHYDROGENASE YQHD"/>
    <property type="match status" value="1"/>
</dbReference>
<dbReference type="Gene3D" id="3.40.50.1970">
    <property type="match status" value="1"/>
</dbReference>
<name>A0A099I678_CLOIN</name>
<dbReference type="InterPro" id="IPR001670">
    <property type="entry name" value="ADH_Fe/GldA"/>
</dbReference>
<dbReference type="InterPro" id="IPR056798">
    <property type="entry name" value="ADH_Fe_C"/>
</dbReference>
<dbReference type="InterPro" id="IPR044731">
    <property type="entry name" value="BDH-like"/>
</dbReference>
<evidence type="ECO:0000313" key="5">
    <source>
        <dbReference type="Proteomes" id="UP000030008"/>
    </source>
</evidence>
<accession>A0A099I678</accession>
<feature type="domain" description="Alcohol dehydrogenase iron-type/glycerol dehydrogenase GldA" evidence="2">
    <location>
        <begin position="9"/>
        <end position="178"/>
    </location>
</feature>
<reference evidence="4 5" key="1">
    <citation type="submission" date="2014-08" db="EMBL/GenBank/DDBJ databases">
        <title>Clostridium innocuum, an unnegligible vancomycin-resistant pathogen causing extra-intestinal infections.</title>
        <authorList>
            <person name="Feng Y."/>
            <person name="Chiu C.-H."/>
        </authorList>
    </citation>
    <scope>NUCLEOTIDE SEQUENCE [LARGE SCALE GENOMIC DNA]</scope>
    <source>
        <strain evidence="4 5">AN88</strain>
    </source>
</reference>
<evidence type="ECO:0000256" key="1">
    <source>
        <dbReference type="ARBA" id="ARBA00023002"/>
    </source>
</evidence>
<keyword evidence="1" id="KW-0560">Oxidoreductase</keyword>
<feature type="domain" description="Fe-containing alcohol dehydrogenase-like C-terminal" evidence="3">
    <location>
        <begin position="189"/>
        <end position="387"/>
    </location>
</feature>
<dbReference type="SUPFAM" id="SSF56796">
    <property type="entry name" value="Dehydroquinate synthase-like"/>
    <property type="match status" value="1"/>
</dbReference>
<protein>
    <submittedName>
        <fullName evidence="4">Butanol dehydrogenase</fullName>
    </submittedName>
</protein>
<evidence type="ECO:0000313" key="4">
    <source>
        <dbReference type="EMBL" id="KGJ52777.1"/>
    </source>
</evidence>
<dbReference type="GO" id="GO:0046872">
    <property type="term" value="F:metal ion binding"/>
    <property type="evidence" value="ECO:0007669"/>
    <property type="project" value="InterPro"/>
</dbReference>